<dbReference type="PANTHER" id="PTHR42693:SF33">
    <property type="entry name" value="ARYLSULFATASE"/>
    <property type="match status" value="1"/>
</dbReference>
<dbReference type="PROSITE" id="PS00523">
    <property type="entry name" value="SULFATASE_1"/>
    <property type="match status" value="1"/>
</dbReference>
<dbReference type="GO" id="GO:0004065">
    <property type="term" value="F:arylsulfatase activity"/>
    <property type="evidence" value="ECO:0007669"/>
    <property type="project" value="TreeGrafter"/>
</dbReference>
<dbReference type="InterPro" id="IPR017850">
    <property type="entry name" value="Alkaline_phosphatase_core_sf"/>
</dbReference>
<dbReference type="GO" id="GO:0047753">
    <property type="term" value="F:choline-sulfatase activity"/>
    <property type="evidence" value="ECO:0007669"/>
    <property type="project" value="UniProtKB-EC"/>
</dbReference>
<feature type="domain" description="Sulfatase N-terminal" evidence="5">
    <location>
        <begin position="6"/>
        <end position="295"/>
    </location>
</feature>
<keyword evidence="4" id="KW-0106">Calcium</keyword>
<dbReference type="SUPFAM" id="SSF53649">
    <property type="entry name" value="Alkaline phosphatase-like"/>
    <property type="match status" value="1"/>
</dbReference>
<dbReference type="InterPro" id="IPR050738">
    <property type="entry name" value="Sulfatase"/>
</dbReference>
<dbReference type="KEGG" id="mcad:Pan265_13480"/>
<dbReference type="Pfam" id="PF00884">
    <property type="entry name" value="Sulfatase"/>
    <property type="match status" value="1"/>
</dbReference>
<evidence type="ECO:0000313" key="6">
    <source>
        <dbReference type="EMBL" id="QDU71498.1"/>
    </source>
</evidence>
<evidence type="ECO:0000256" key="4">
    <source>
        <dbReference type="ARBA" id="ARBA00022837"/>
    </source>
</evidence>
<dbReference type="EMBL" id="CP036280">
    <property type="protein sequence ID" value="QDU71498.1"/>
    <property type="molecule type" value="Genomic_DNA"/>
</dbReference>
<evidence type="ECO:0000313" key="7">
    <source>
        <dbReference type="Proteomes" id="UP000320386"/>
    </source>
</evidence>
<dbReference type="RefSeq" id="WP_145445645.1">
    <property type="nucleotide sequence ID" value="NZ_CP036280.1"/>
</dbReference>
<comment type="similarity">
    <text evidence="1">Belongs to the sulfatase family.</text>
</comment>
<dbReference type="PANTHER" id="PTHR42693">
    <property type="entry name" value="ARYLSULFATASE FAMILY MEMBER"/>
    <property type="match status" value="1"/>
</dbReference>
<dbReference type="InterPro" id="IPR000917">
    <property type="entry name" value="Sulfatase_N"/>
</dbReference>
<dbReference type="InterPro" id="IPR024607">
    <property type="entry name" value="Sulfatase_CS"/>
</dbReference>
<evidence type="ECO:0000256" key="1">
    <source>
        <dbReference type="ARBA" id="ARBA00008779"/>
    </source>
</evidence>
<keyword evidence="3 6" id="KW-0378">Hydrolase</keyword>
<evidence type="ECO:0000259" key="5">
    <source>
        <dbReference type="Pfam" id="PF00884"/>
    </source>
</evidence>
<keyword evidence="2" id="KW-0479">Metal-binding</keyword>
<dbReference type="AlphaFoldDB" id="A0A518BWZ4"/>
<evidence type="ECO:0000256" key="3">
    <source>
        <dbReference type="ARBA" id="ARBA00022801"/>
    </source>
</evidence>
<sequence length="455" mass="50642">MSASRPNVIYMHTHDTGRRVQPYGHDVFSPNLQALSDRGATFGNAFCVGPTCSPSRAGLLTGQYPHQCGQWGLANLGYELPNPQRAMAWAFRDAGYHTAILGVQHLHRSEVELGYREVREAITRPQAYAGENDPVRLTSALTPDVVRWLHDHRQSDEPWFLDVGFIETHVGSWRSLEKKYVPAEADIEVAGVPAGLADSPEARLWQAHHNVLVARFDTAVGKIVRTLDRLNMSENTILVVTTDHGVSLPLHKCSLRDGGLEVMLMISGPGFDGAGQIEGMVTHLDLYPTLCEACGVPRPDWLEGASLMPLVKHETDAIHEHVFAELNIHGGPQPERCVRTRDYKLIRRWWTDVDAVRSNWDRRPIHDAMESAGALDYIAEATPVEAASGEGVRAFDMLFDLRRDPYERENVAGEAGYEATYRELVEALEGWMDRTEDALREGVGGIPRPGEIVHI</sequence>
<dbReference type="GO" id="GO:0046872">
    <property type="term" value="F:metal ion binding"/>
    <property type="evidence" value="ECO:0007669"/>
    <property type="project" value="UniProtKB-KW"/>
</dbReference>
<accession>A0A518BWZ4</accession>
<evidence type="ECO:0000256" key="2">
    <source>
        <dbReference type="ARBA" id="ARBA00022723"/>
    </source>
</evidence>
<gene>
    <name evidence="6" type="primary">betC_4</name>
    <name evidence="6" type="ORF">Pan265_13480</name>
</gene>
<dbReference type="CDD" id="cd16027">
    <property type="entry name" value="SGSH"/>
    <property type="match status" value="1"/>
</dbReference>
<protein>
    <submittedName>
        <fullName evidence="6">Choline-sulfatase</fullName>
        <ecNumber evidence="6">3.1.6.6</ecNumber>
    </submittedName>
</protein>
<organism evidence="6 7">
    <name type="scientific">Mucisphaera calidilacus</name>
    <dbReference type="NCBI Taxonomy" id="2527982"/>
    <lineage>
        <taxon>Bacteria</taxon>
        <taxon>Pseudomonadati</taxon>
        <taxon>Planctomycetota</taxon>
        <taxon>Phycisphaerae</taxon>
        <taxon>Phycisphaerales</taxon>
        <taxon>Phycisphaeraceae</taxon>
        <taxon>Mucisphaera</taxon>
    </lineage>
</organism>
<reference evidence="6 7" key="1">
    <citation type="submission" date="2019-02" db="EMBL/GenBank/DDBJ databases">
        <title>Deep-cultivation of Planctomycetes and their phenomic and genomic characterization uncovers novel biology.</title>
        <authorList>
            <person name="Wiegand S."/>
            <person name="Jogler M."/>
            <person name="Boedeker C."/>
            <person name="Pinto D."/>
            <person name="Vollmers J."/>
            <person name="Rivas-Marin E."/>
            <person name="Kohn T."/>
            <person name="Peeters S.H."/>
            <person name="Heuer A."/>
            <person name="Rast P."/>
            <person name="Oberbeckmann S."/>
            <person name="Bunk B."/>
            <person name="Jeske O."/>
            <person name="Meyerdierks A."/>
            <person name="Storesund J.E."/>
            <person name="Kallscheuer N."/>
            <person name="Luecker S."/>
            <person name="Lage O.M."/>
            <person name="Pohl T."/>
            <person name="Merkel B.J."/>
            <person name="Hornburger P."/>
            <person name="Mueller R.-W."/>
            <person name="Bruemmer F."/>
            <person name="Labrenz M."/>
            <person name="Spormann A.M."/>
            <person name="Op den Camp H."/>
            <person name="Overmann J."/>
            <person name="Amann R."/>
            <person name="Jetten M.S.M."/>
            <person name="Mascher T."/>
            <person name="Medema M.H."/>
            <person name="Devos D.P."/>
            <person name="Kaster A.-K."/>
            <person name="Ovreas L."/>
            <person name="Rohde M."/>
            <person name="Galperin M.Y."/>
            <person name="Jogler C."/>
        </authorList>
    </citation>
    <scope>NUCLEOTIDE SEQUENCE [LARGE SCALE GENOMIC DNA]</scope>
    <source>
        <strain evidence="6 7">Pan265</strain>
    </source>
</reference>
<dbReference type="Proteomes" id="UP000320386">
    <property type="component" value="Chromosome"/>
</dbReference>
<proteinExistence type="inferred from homology"/>
<keyword evidence="7" id="KW-1185">Reference proteome</keyword>
<dbReference type="Gene3D" id="3.40.720.10">
    <property type="entry name" value="Alkaline Phosphatase, subunit A"/>
    <property type="match status" value="1"/>
</dbReference>
<dbReference type="OrthoDB" id="9762324at2"/>
<dbReference type="EC" id="3.1.6.6" evidence="6"/>
<name>A0A518BWZ4_9BACT</name>